<comment type="similarity">
    <text evidence="1">Belongs to the membrane fusion protein (MFP) (TC 8.A.1) family.</text>
</comment>
<gene>
    <name evidence="5" type="ORF">HP555_08205</name>
</gene>
<dbReference type="RefSeq" id="WP_199261415.1">
    <property type="nucleotide sequence ID" value="NZ_CP054140.1"/>
</dbReference>
<dbReference type="Pfam" id="PF25954">
    <property type="entry name" value="Beta-barrel_RND_2"/>
    <property type="match status" value="1"/>
</dbReference>
<dbReference type="Proteomes" id="UP000596092">
    <property type="component" value="Chromosome"/>
</dbReference>
<evidence type="ECO:0000259" key="3">
    <source>
        <dbReference type="Pfam" id="PF25917"/>
    </source>
</evidence>
<dbReference type="GO" id="GO:0015562">
    <property type="term" value="F:efflux transmembrane transporter activity"/>
    <property type="evidence" value="ECO:0007669"/>
    <property type="project" value="TreeGrafter"/>
</dbReference>
<evidence type="ECO:0000256" key="2">
    <source>
        <dbReference type="SAM" id="SignalP"/>
    </source>
</evidence>
<dbReference type="NCBIfam" id="TIGR01730">
    <property type="entry name" value="RND_mfp"/>
    <property type="match status" value="1"/>
</dbReference>
<reference evidence="5 6" key="1">
    <citation type="submission" date="2020-05" db="EMBL/GenBank/DDBJ databases">
        <title>Complete genome of Desulfobulbus oligotrophicus.</title>
        <authorList>
            <person name="Podar M."/>
        </authorList>
    </citation>
    <scope>NUCLEOTIDE SEQUENCE [LARGE SCALE GENOMIC DNA]</scope>
    <source>
        <strain evidence="5 6">Prop6</strain>
    </source>
</reference>
<feature type="domain" description="CusB-like beta-barrel" evidence="4">
    <location>
        <begin position="189"/>
        <end position="260"/>
    </location>
</feature>
<dbReference type="Gene3D" id="2.40.30.170">
    <property type="match status" value="1"/>
</dbReference>
<feature type="signal peptide" evidence="2">
    <location>
        <begin position="1"/>
        <end position="26"/>
    </location>
</feature>
<dbReference type="InterPro" id="IPR006143">
    <property type="entry name" value="RND_pump_MFP"/>
</dbReference>
<feature type="domain" description="Multidrug resistance protein MdtA-like barrel-sandwich hybrid" evidence="3">
    <location>
        <begin position="57"/>
        <end position="174"/>
    </location>
</feature>
<dbReference type="PANTHER" id="PTHR30469">
    <property type="entry name" value="MULTIDRUG RESISTANCE PROTEIN MDTA"/>
    <property type="match status" value="1"/>
</dbReference>
<evidence type="ECO:0000313" key="5">
    <source>
        <dbReference type="EMBL" id="QQG65848.1"/>
    </source>
</evidence>
<name>A0A7T5VDF9_9BACT</name>
<dbReference type="InterPro" id="IPR058792">
    <property type="entry name" value="Beta-barrel_RND_2"/>
</dbReference>
<dbReference type="AlphaFoldDB" id="A0A7T5VDF9"/>
<accession>A0A7T5VDF9</accession>
<dbReference type="GO" id="GO:1990281">
    <property type="term" value="C:efflux pump complex"/>
    <property type="evidence" value="ECO:0007669"/>
    <property type="project" value="TreeGrafter"/>
</dbReference>
<dbReference type="SUPFAM" id="SSF111369">
    <property type="entry name" value="HlyD-like secretion proteins"/>
    <property type="match status" value="1"/>
</dbReference>
<proteinExistence type="inferred from homology"/>
<dbReference type="Gene3D" id="2.40.50.100">
    <property type="match status" value="1"/>
</dbReference>
<evidence type="ECO:0000256" key="1">
    <source>
        <dbReference type="ARBA" id="ARBA00009477"/>
    </source>
</evidence>
<keyword evidence="6" id="KW-1185">Reference proteome</keyword>
<dbReference type="InterPro" id="IPR058625">
    <property type="entry name" value="MdtA-like_BSH"/>
</dbReference>
<sequence length="262" mass="27251">MTLKSKQFVLSVAVTVLLSIPAAVCAQTELGAGGVSPDMLVNPNAIRVLLSPEVETTLAAQMTGTLTSLNATLGGSVNRGDVLAAFDCKEQTARLRMAQAEQTAARETLTTKKQLRKLDAAGDLEVLQASAAAEKAAAAVSLAQAQVSQCTVTAPFTGRVAKVHAKAHQGMQVSAPLIDLVGSGPLKLRLNVPSRMLMHLQEGTPFEVDIDETGKTYPARVTAVNARVDAAAQTVELEAGLDNPAKELLPGMTGVARFSTAP</sequence>
<organism evidence="5 6">
    <name type="scientific">Desulfobulbus oligotrophicus</name>
    <dbReference type="NCBI Taxonomy" id="1909699"/>
    <lineage>
        <taxon>Bacteria</taxon>
        <taxon>Pseudomonadati</taxon>
        <taxon>Thermodesulfobacteriota</taxon>
        <taxon>Desulfobulbia</taxon>
        <taxon>Desulfobulbales</taxon>
        <taxon>Desulfobulbaceae</taxon>
        <taxon>Desulfobulbus</taxon>
    </lineage>
</organism>
<dbReference type="Pfam" id="PF25917">
    <property type="entry name" value="BSH_RND"/>
    <property type="match status" value="1"/>
</dbReference>
<dbReference type="EMBL" id="CP054140">
    <property type="protein sequence ID" value="QQG65848.1"/>
    <property type="molecule type" value="Genomic_DNA"/>
</dbReference>
<protein>
    <submittedName>
        <fullName evidence="5">Efflux RND transporter periplasmic adaptor subunit</fullName>
    </submittedName>
</protein>
<dbReference type="KEGG" id="dog:HP555_08205"/>
<feature type="chain" id="PRO_5032643242" evidence="2">
    <location>
        <begin position="27"/>
        <end position="262"/>
    </location>
</feature>
<evidence type="ECO:0000313" key="6">
    <source>
        <dbReference type="Proteomes" id="UP000596092"/>
    </source>
</evidence>
<evidence type="ECO:0000259" key="4">
    <source>
        <dbReference type="Pfam" id="PF25954"/>
    </source>
</evidence>
<keyword evidence="2" id="KW-0732">Signal</keyword>